<evidence type="ECO:0000313" key="2">
    <source>
        <dbReference type="EMBL" id="GIF25748.1"/>
    </source>
</evidence>
<organism evidence="2 3">
    <name type="scientific">Paractinoplanes tereljensis</name>
    <dbReference type="NCBI Taxonomy" id="571912"/>
    <lineage>
        <taxon>Bacteria</taxon>
        <taxon>Bacillati</taxon>
        <taxon>Actinomycetota</taxon>
        <taxon>Actinomycetes</taxon>
        <taxon>Micromonosporales</taxon>
        <taxon>Micromonosporaceae</taxon>
        <taxon>Paractinoplanes</taxon>
    </lineage>
</organism>
<evidence type="ECO:0008006" key="4">
    <source>
        <dbReference type="Google" id="ProtNLM"/>
    </source>
</evidence>
<dbReference type="InterPro" id="IPR001646">
    <property type="entry name" value="5peptide_repeat"/>
</dbReference>
<keyword evidence="3" id="KW-1185">Reference proteome</keyword>
<evidence type="ECO:0000313" key="3">
    <source>
        <dbReference type="Proteomes" id="UP000623608"/>
    </source>
</evidence>
<name>A0A919NVZ5_9ACTN</name>
<dbReference type="Gene3D" id="2.160.20.80">
    <property type="entry name" value="E3 ubiquitin-protein ligase SopA"/>
    <property type="match status" value="1"/>
</dbReference>
<dbReference type="RefSeq" id="WP_203813553.1">
    <property type="nucleotide sequence ID" value="NZ_BOMY01000053.1"/>
</dbReference>
<dbReference type="Proteomes" id="UP000623608">
    <property type="component" value="Unassembled WGS sequence"/>
</dbReference>
<proteinExistence type="predicted"/>
<dbReference type="Pfam" id="PF00805">
    <property type="entry name" value="Pentapeptide"/>
    <property type="match status" value="2"/>
</dbReference>
<feature type="transmembrane region" description="Helical" evidence="1">
    <location>
        <begin position="56"/>
        <end position="74"/>
    </location>
</feature>
<keyword evidence="1" id="KW-1133">Transmembrane helix</keyword>
<dbReference type="AlphaFoldDB" id="A0A919NVZ5"/>
<dbReference type="PANTHER" id="PTHR14136">
    <property type="entry name" value="BTB_POZ DOMAIN-CONTAINING PROTEIN KCTD9"/>
    <property type="match status" value="1"/>
</dbReference>
<dbReference type="SUPFAM" id="SSF141571">
    <property type="entry name" value="Pentapeptide repeat-like"/>
    <property type="match status" value="1"/>
</dbReference>
<protein>
    <recommendedName>
        <fullName evidence="4">Pentapeptide repeat-containing protein</fullName>
    </recommendedName>
</protein>
<comment type="caution">
    <text evidence="2">The sequence shown here is derived from an EMBL/GenBank/DDBJ whole genome shotgun (WGS) entry which is preliminary data.</text>
</comment>
<keyword evidence="1" id="KW-0812">Transmembrane</keyword>
<gene>
    <name evidence="2" type="ORF">Ate02nite_84780</name>
</gene>
<dbReference type="EMBL" id="BOMY01000053">
    <property type="protein sequence ID" value="GIF25748.1"/>
    <property type="molecule type" value="Genomic_DNA"/>
</dbReference>
<reference evidence="2" key="1">
    <citation type="submission" date="2021-01" db="EMBL/GenBank/DDBJ databases">
        <title>Whole genome shotgun sequence of Actinoplanes tereljensis NBRC 105297.</title>
        <authorList>
            <person name="Komaki H."/>
            <person name="Tamura T."/>
        </authorList>
    </citation>
    <scope>NUCLEOTIDE SEQUENCE</scope>
    <source>
        <strain evidence="2">NBRC 105297</strain>
    </source>
</reference>
<accession>A0A919NVZ5</accession>
<dbReference type="PROSITE" id="PS51257">
    <property type="entry name" value="PROKAR_LIPOPROTEIN"/>
    <property type="match status" value="1"/>
</dbReference>
<sequence length="263" mass="28291">MIRRGAINRPRLRRVEPSTIIGIAILGCGILILWIGQVRRHGWTAGGLFDDMYANVGSELFGIALVILFVDSLSRRRETRRLKLQLIRELSSTDHGLTARAVLELDAQGWLYDGTLTKASLSGANLAGATLENADLNGVNLAGANLERTNLSKATLTDSNLSGANMRRANLEMADLNRCHLEDSTLQDADMARVRLNRANLAGACLIAADLSGADLSGADLRGADLTTARLTDTILAGIRHDGTTTWPASFVLNEVPQQPANP</sequence>
<keyword evidence="1" id="KW-0472">Membrane</keyword>
<dbReference type="PANTHER" id="PTHR14136:SF17">
    <property type="entry name" value="BTB_POZ DOMAIN-CONTAINING PROTEIN KCTD9"/>
    <property type="match status" value="1"/>
</dbReference>
<evidence type="ECO:0000256" key="1">
    <source>
        <dbReference type="SAM" id="Phobius"/>
    </source>
</evidence>
<dbReference type="InterPro" id="IPR051082">
    <property type="entry name" value="Pentapeptide-BTB/POZ_domain"/>
</dbReference>
<feature type="transmembrane region" description="Helical" evidence="1">
    <location>
        <begin position="20"/>
        <end position="36"/>
    </location>
</feature>